<reference evidence="3" key="1">
    <citation type="journal article" date="2019" name="Int. J. Syst. Evol. Microbiol.">
        <title>The Global Catalogue of Microorganisms (GCM) 10K type strain sequencing project: providing services to taxonomists for standard genome sequencing and annotation.</title>
        <authorList>
            <consortium name="The Broad Institute Genomics Platform"/>
            <consortium name="The Broad Institute Genome Sequencing Center for Infectious Disease"/>
            <person name="Wu L."/>
            <person name="Ma J."/>
        </authorList>
    </citation>
    <scope>NUCLEOTIDE SEQUENCE [LARGE SCALE GENOMIC DNA]</scope>
    <source>
        <strain evidence="3">CGMCC 4.6997</strain>
    </source>
</reference>
<dbReference type="InterPro" id="IPR011990">
    <property type="entry name" value="TPR-like_helical_dom_sf"/>
</dbReference>
<protein>
    <submittedName>
        <fullName evidence="2">Tetratricopeptide repeat protein</fullName>
    </submittedName>
</protein>
<dbReference type="Proteomes" id="UP001596039">
    <property type="component" value="Unassembled WGS sequence"/>
</dbReference>
<dbReference type="InterPro" id="IPR041656">
    <property type="entry name" value="TPR_5"/>
</dbReference>
<accession>A0ABW0NPV9</accession>
<dbReference type="Gene3D" id="1.25.40.10">
    <property type="entry name" value="Tetratricopeptide repeat domain"/>
    <property type="match status" value="1"/>
</dbReference>
<evidence type="ECO:0000313" key="2">
    <source>
        <dbReference type="EMBL" id="MFC5501956.1"/>
    </source>
</evidence>
<evidence type="ECO:0000313" key="3">
    <source>
        <dbReference type="Proteomes" id="UP001596039"/>
    </source>
</evidence>
<name>A0ABW0NPV9_9MICO</name>
<comment type="caution">
    <text evidence="2">The sequence shown here is derived from an EMBL/GenBank/DDBJ whole genome shotgun (WGS) entry which is preliminary data.</text>
</comment>
<dbReference type="RefSeq" id="WP_386739616.1">
    <property type="nucleotide sequence ID" value="NZ_JBHSMG010000001.1"/>
</dbReference>
<organism evidence="2 3">
    <name type="scientific">Lysinimonas soli</name>
    <dbReference type="NCBI Taxonomy" id="1074233"/>
    <lineage>
        <taxon>Bacteria</taxon>
        <taxon>Bacillati</taxon>
        <taxon>Actinomycetota</taxon>
        <taxon>Actinomycetes</taxon>
        <taxon>Micrococcales</taxon>
        <taxon>Microbacteriaceae</taxon>
        <taxon>Lysinimonas</taxon>
    </lineage>
</organism>
<dbReference type="EMBL" id="JBHSMG010000001">
    <property type="protein sequence ID" value="MFC5501956.1"/>
    <property type="molecule type" value="Genomic_DNA"/>
</dbReference>
<keyword evidence="3" id="KW-1185">Reference proteome</keyword>
<dbReference type="Pfam" id="PF12688">
    <property type="entry name" value="TPR_5"/>
    <property type="match status" value="1"/>
</dbReference>
<gene>
    <name evidence="2" type="ORF">ACFPJ4_06840</name>
</gene>
<proteinExistence type="predicted"/>
<feature type="domain" description="Tetratrico peptide repeat group 5" evidence="1">
    <location>
        <begin position="18"/>
        <end position="135"/>
    </location>
</feature>
<evidence type="ECO:0000259" key="1">
    <source>
        <dbReference type="Pfam" id="PF12688"/>
    </source>
</evidence>
<sequence>MAAIDALAGERPPGDALALLEAAGARDSTGREDEAAPPYRAALAAGLDDDRRGQAVIQLASTLRNLGRPDESLALLSAEFAGQPEHPLADAAMAFAALALASTGRTTEALVAVLHALSPHLPRYQRAVDAYADELLVDRAES</sequence>
<dbReference type="SUPFAM" id="SSF48452">
    <property type="entry name" value="TPR-like"/>
    <property type="match status" value="1"/>
</dbReference>